<dbReference type="CDD" id="cd00834">
    <property type="entry name" value="KAS_I_II"/>
    <property type="match status" value="1"/>
</dbReference>
<name>Q75AJ9_EREGS</name>
<evidence type="ECO:0000259" key="5">
    <source>
        <dbReference type="PROSITE" id="PS52004"/>
    </source>
</evidence>
<organism evidence="6 7">
    <name type="scientific">Eremothecium gossypii (strain ATCC 10895 / CBS 109.51 / FGSC 9923 / NRRL Y-1056)</name>
    <name type="common">Yeast</name>
    <name type="synonym">Ashbya gossypii</name>
    <dbReference type="NCBI Taxonomy" id="284811"/>
    <lineage>
        <taxon>Eukaryota</taxon>
        <taxon>Fungi</taxon>
        <taxon>Dikarya</taxon>
        <taxon>Ascomycota</taxon>
        <taxon>Saccharomycotina</taxon>
        <taxon>Saccharomycetes</taxon>
        <taxon>Saccharomycetales</taxon>
        <taxon>Saccharomycetaceae</taxon>
        <taxon>Eremothecium</taxon>
    </lineage>
</organism>
<evidence type="ECO:0000256" key="3">
    <source>
        <dbReference type="ARBA" id="ARBA00022679"/>
    </source>
</evidence>
<protein>
    <recommendedName>
        <fullName evidence="2">beta-ketoacyl-[acyl-carrier-protein] synthase I</fullName>
        <ecNumber evidence="2">2.3.1.41</ecNumber>
    </recommendedName>
</protein>
<evidence type="ECO:0000256" key="2">
    <source>
        <dbReference type="ARBA" id="ARBA00013191"/>
    </source>
</evidence>
<dbReference type="GO" id="GO:0006633">
    <property type="term" value="P:fatty acid biosynthetic process"/>
    <property type="evidence" value="ECO:0000318"/>
    <property type="project" value="GO_Central"/>
</dbReference>
<evidence type="ECO:0000313" key="7">
    <source>
        <dbReference type="Proteomes" id="UP000000591"/>
    </source>
</evidence>
<dbReference type="STRING" id="284811.Q75AJ9"/>
<dbReference type="InParanoid" id="Q75AJ9"/>
<dbReference type="HOGENOM" id="CLU_000022_69_2_1"/>
<dbReference type="OrthoDB" id="5334845at2759"/>
<keyword evidence="7" id="KW-1185">Reference proteome</keyword>
<dbReference type="NCBIfam" id="NF005589">
    <property type="entry name" value="PRK07314.1"/>
    <property type="match status" value="1"/>
</dbReference>
<dbReference type="FunCoup" id="Q75AJ9">
    <property type="interactions" value="455"/>
</dbReference>
<feature type="domain" description="Ketosynthase family 3 (KS3)" evidence="5">
    <location>
        <begin position="2"/>
        <end position="432"/>
    </location>
</feature>
<dbReference type="InterPro" id="IPR000794">
    <property type="entry name" value="Beta-ketoacyl_synthase"/>
</dbReference>
<dbReference type="GO" id="GO:0004315">
    <property type="term" value="F:3-oxoacyl-[acyl-carrier-protein] synthase activity"/>
    <property type="evidence" value="ECO:0000318"/>
    <property type="project" value="GO_Central"/>
</dbReference>
<dbReference type="GO" id="GO:0005739">
    <property type="term" value="C:mitochondrion"/>
    <property type="evidence" value="ECO:0000318"/>
    <property type="project" value="GO_Central"/>
</dbReference>
<dbReference type="KEGG" id="ago:AGOS_ADL072C"/>
<dbReference type="SMART" id="SM00825">
    <property type="entry name" value="PKS_KS"/>
    <property type="match status" value="1"/>
</dbReference>
<dbReference type="GeneID" id="4620166"/>
<dbReference type="InterPro" id="IPR020841">
    <property type="entry name" value="PKS_Beta-ketoAc_synthase_dom"/>
</dbReference>
<proteinExistence type="inferred from homology"/>
<dbReference type="EMBL" id="AE016817">
    <property type="protein sequence ID" value="AAS51848.1"/>
    <property type="molecule type" value="Genomic_DNA"/>
</dbReference>
<dbReference type="InterPro" id="IPR016039">
    <property type="entry name" value="Thiolase-like"/>
</dbReference>
<dbReference type="PANTHER" id="PTHR11712:SF336">
    <property type="entry name" value="3-OXOACYL-[ACYL-CARRIER-PROTEIN] SYNTHASE, MITOCHONDRIAL"/>
    <property type="match status" value="1"/>
</dbReference>
<sequence length="433" mass="45451">MHPRVVVTGIGCYTPLGPSLAQSWKELLRGTSGLVRLQDLAEYEGDYKPLSRLISGDLRVGKVGFEARDQELLSSQEQRRTSRAAQLAMVTAEEALRHAGLLSGSHLVASVDRNRAGCIIGAGLPSMEDISQATASLSSARRPSVSPFFIPKMLNNMAAGNVAIKFQLRGASNCPSTACASGNNAIGDAYNFIRLGYSDVIVAGASELSVHPLALAGFVKAKSISASGISRPFDARRDGFVLGEGCGLLVLESLEHARHRGAEIIAEVVGYGVCSDAHHITSPSEGGDGARRAMHMALQDAGIWDTRDQVGYVNAHATSTPLGDRAEARAIQAVFGATGTGSTLVSSNKGHMGHLLGAAGAVEAVFTVQSLREGIVPHTLNLQTVGEGLADKKDGFGGITFVQDNPVPAPLTYAMNNSFGFGGINSSLLFKKW</sequence>
<evidence type="ECO:0000256" key="1">
    <source>
        <dbReference type="ARBA" id="ARBA00008467"/>
    </source>
</evidence>
<dbReference type="RefSeq" id="NP_984024.1">
    <property type="nucleotide sequence ID" value="NM_209377.1"/>
</dbReference>
<dbReference type="AlphaFoldDB" id="Q75AJ9"/>
<dbReference type="PANTHER" id="PTHR11712">
    <property type="entry name" value="POLYKETIDE SYNTHASE-RELATED"/>
    <property type="match status" value="1"/>
</dbReference>
<dbReference type="PROSITE" id="PS52004">
    <property type="entry name" value="KS3_2"/>
    <property type="match status" value="1"/>
</dbReference>
<dbReference type="Gene3D" id="3.40.47.10">
    <property type="match status" value="1"/>
</dbReference>
<reference evidence="6 7" key="1">
    <citation type="journal article" date="2004" name="Science">
        <title>The Ashbya gossypii genome as a tool for mapping the ancient Saccharomyces cerevisiae genome.</title>
        <authorList>
            <person name="Dietrich F.S."/>
            <person name="Voegeli S."/>
            <person name="Brachat S."/>
            <person name="Lerch A."/>
            <person name="Gates K."/>
            <person name="Steiner S."/>
            <person name="Mohr C."/>
            <person name="Pohlmann R."/>
            <person name="Luedi P."/>
            <person name="Choi S."/>
            <person name="Wing R.A."/>
            <person name="Flavier A."/>
            <person name="Gaffney T.D."/>
            <person name="Philippsen P."/>
        </authorList>
    </citation>
    <scope>NUCLEOTIDE SEQUENCE [LARGE SCALE GENOMIC DNA]</scope>
    <source>
        <strain evidence="7">ATCC 10895 / CBS 109.51 / FGSC 9923 / NRRL Y-1056</strain>
    </source>
</reference>
<evidence type="ECO:0000256" key="4">
    <source>
        <dbReference type="RuleBase" id="RU003694"/>
    </source>
</evidence>
<dbReference type="eggNOG" id="KOG1394">
    <property type="taxonomic scope" value="Eukaryota"/>
</dbReference>
<dbReference type="SUPFAM" id="SSF53901">
    <property type="entry name" value="Thiolase-like"/>
    <property type="match status" value="2"/>
</dbReference>
<reference evidence="7" key="2">
    <citation type="journal article" date="2013" name="G3 (Bethesda)">
        <title>Genomes of Ashbya fungi isolated from insects reveal four mating-type loci, numerous translocations, lack of transposons, and distinct gene duplications.</title>
        <authorList>
            <person name="Dietrich F.S."/>
            <person name="Voegeli S."/>
            <person name="Kuo S."/>
            <person name="Philippsen P."/>
        </authorList>
    </citation>
    <scope>GENOME REANNOTATION</scope>
    <source>
        <strain evidence="7">ATCC 10895 / CBS 109.51 / FGSC 9923 / NRRL Y-1056</strain>
    </source>
</reference>
<dbReference type="Pfam" id="PF00109">
    <property type="entry name" value="ketoacyl-synt"/>
    <property type="match status" value="1"/>
</dbReference>
<keyword evidence="3 4" id="KW-0808">Transferase</keyword>
<dbReference type="OMA" id="QIGHCLG"/>
<gene>
    <name evidence="6" type="ORF">AGOS_ADL072C</name>
</gene>
<dbReference type="Pfam" id="PF02801">
    <property type="entry name" value="Ketoacyl-synt_C"/>
    <property type="match status" value="1"/>
</dbReference>
<dbReference type="InterPro" id="IPR014031">
    <property type="entry name" value="Ketoacyl_synth_C"/>
</dbReference>
<dbReference type="EC" id="2.3.1.41" evidence="2"/>
<dbReference type="InterPro" id="IPR014030">
    <property type="entry name" value="Ketoacyl_synth_N"/>
</dbReference>
<evidence type="ECO:0000313" key="6">
    <source>
        <dbReference type="EMBL" id="AAS51848.1"/>
    </source>
</evidence>
<comment type="similarity">
    <text evidence="1 4">Belongs to the thiolase-like superfamily. Beta-ketoacyl-ACP synthases family.</text>
</comment>
<dbReference type="Proteomes" id="UP000000591">
    <property type="component" value="Chromosome IV"/>
</dbReference>
<accession>Q75AJ9</accession>